<proteinExistence type="predicted"/>
<feature type="chain" id="PRO_5046995625" evidence="1">
    <location>
        <begin position="21"/>
        <end position="78"/>
    </location>
</feature>
<accession>A0ABX8E1U4</accession>
<dbReference type="Proteomes" id="UP000678154">
    <property type="component" value="Chromosome"/>
</dbReference>
<feature type="signal peptide" evidence="1">
    <location>
        <begin position="1"/>
        <end position="20"/>
    </location>
</feature>
<reference evidence="2 3" key="1">
    <citation type="journal article" date="2016" name="J. Hazard. Mater.">
        <title>A newly isolated Pseudomonas putida S-1 strain for batch-mode-propanethiol degradation and continuous treatment of propanethiol-containing waste gas.</title>
        <authorList>
            <person name="Chen D.Z."/>
            <person name="Sun Y.M."/>
            <person name="Han L.M."/>
            <person name="Chen J."/>
            <person name="Ye J.X."/>
            <person name="Chen J.M."/>
        </authorList>
    </citation>
    <scope>NUCLEOTIDE SEQUENCE [LARGE SCALE GENOMIC DNA]</scope>
    <source>
        <strain evidence="2 3">S-1</strain>
    </source>
</reference>
<keyword evidence="3" id="KW-1185">Reference proteome</keyword>
<keyword evidence="2" id="KW-0449">Lipoprotein</keyword>
<gene>
    <name evidence="2" type="primary">trbK</name>
    <name evidence="2" type="ORF">KH389_10775</name>
</gene>
<evidence type="ECO:0000256" key="1">
    <source>
        <dbReference type="SAM" id="SignalP"/>
    </source>
</evidence>
<protein>
    <submittedName>
        <fullName evidence="2">Entry exclusion lipoprotein TrbK</fullName>
    </submittedName>
</protein>
<keyword evidence="1" id="KW-0732">Signal</keyword>
<evidence type="ECO:0000313" key="3">
    <source>
        <dbReference type="Proteomes" id="UP000678154"/>
    </source>
</evidence>
<name>A0ABX8E1U4_9PSED</name>
<dbReference type="NCBIfam" id="TIGR04359">
    <property type="entry name" value="TrbK_RP4"/>
    <property type="match status" value="1"/>
</dbReference>
<sequence>MHAWVSCQSVFFLSLVAASAAISAGCKEDAVDTAAYEPTTEHCQPNYLKSLPDNKAREDLVEKCMTGGSYKKSEPKTW</sequence>
<dbReference type="InterPro" id="IPR027584">
    <property type="entry name" value="TrbK_RP4"/>
</dbReference>
<organism evidence="2 3">
    <name type="scientific">Pseudomonas qingdaonensis</name>
    <dbReference type="NCBI Taxonomy" id="2056231"/>
    <lineage>
        <taxon>Bacteria</taxon>
        <taxon>Pseudomonadati</taxon>
        <taxon>Pseudomonadota</taxon>
        <taxon>Gammaproteobacteria</taxon>
        <taxon>Pseudomonadales</taxon>
        <taxon>Pseudomonadaceae</taxon>
        <taxon>Pseudomonas</taxon>
    </lineage>
</organism>
<evidence type="ECO:0000313" key="2">
    <source>
        <dbReference type="EMBL" id="QVL21600.1"/>
    </source>
</evidence>
<dbReference type="EMBL" id="CP074676">
    <property type="protein sequence ID" value="QVL21600.1"/>
    <property type="molecule type" value="Genomic_DNA"/>
</dbReference>